<keyword evidence="1" id="KW-0488">Methylation</keyword>
<dbReference type="GO" id="GO:0003924">
    <property type="term" value="F:GTPase activity"/>
    <property type="evidence" value="ECO:0007669"/>
    <property type="project" value="InterPro"/>
</dbReference>
<accession>A0AAV2BUA4</accession>
<dbReference type="SMART" id="SM00175">
    <property type="entry name" value="RAB"/>
    <property type="match status" value="1"/>
</dbReference>
<protein>
    <recommendedName>
        <fullName evidence="8">GTP-binding protein</fullName>
    </recommendedName>
</protein>
<dbReference type="InterPro" id="IPR020849">
    <property type="entry name" value="Small_GTPase_Ras-type"/>
</dbReference>
<dbReference type="PRINTS" id="PR00449">
    <property type="entry name" value="RASTRNSFRMNG"/>
</dbReference>
<evidence type="ECO:0000256" key="5">
    <source>
        <dbReference type="ARBA" id="ARBA00046278"/>
    </source>
</evidence>
<reference evidence="6 7" key="1">
    <citation type="submission" date="2024-04" db="EMBL/GenBank/DDBJ databases">
        <authorList>
            <person name="Rising A."/>
            <person name="Reimegard J."/>
            <person name="Sonavane S."/>
            <person name="Akerstrom W."/>
            <person name="Nylinder S."/>
            <person name="Hedman E."/>
            <person name="Kallberg Y."/>
        </authorList>
    </citation>
    <scope>NUCLEOTIDE SEQUENCE [LARGE SCALE GENOMIC DNA]</scope>
</reference>
<dbReference type="InterPro" id="IPR001806">
    <property type="entry name" value="Small_GTPase"/>
</dbReference>
<keyword evidence="4" id="KW-0449">Lipoprotein</keyword>
<keyword evidence="2" id="KW-0547">Nucleotide-binding</keyword>
<name>A0AAV2BUA4_9ARAC</name>
<keyword evidence="3" id="KW-0342">GTP-binding</keyword>
<dbReference type="GO" id="GO:0005525">
    <property type="term" value="F:GTP binding"/>
    <property type="evidence" value="ECO:0007669"/>
    <property type="project" value="UniProtKB-KW"/>
</dbReference>
<dbReference type="AlphaFoldDB" id="A0AAV2BUA4"/>
<evidence type="ECO:0000313" key="6">
    <source>
        <dbReference type="EMBL" id="CAL1299797.1"/>
    </source>
</evidence>
<keyword evidence="7" id="KW-1185">Reference proteome</keyword>
<organism evidence="6 7">
    <name type="scientific">Larinioides sclopetarius</name>
    <dbReference type="NCBI Taxonomy" id="280406"/>
    <lineage>
        <taxon>Eukaryota</taxon>
        <taxon>Metazoa</taxon>
        <taxon>Ecdysozoa</taxon>
        <taxon>Arthropoda</taxon>
        <taxon>Chelicerata</taxon>
        <taxon>Arachnida</taxon>
        <taxon>Araneae</taxon>
        <taxon>Araneomorphae</taxon>
        <taxon>Entelegynae</taxon>
        <taxon>Araneoidea</taxon>
        <taxon>Araneidae</taxon>
        <taxon>Larinioides</taxon>
    </lineage>
</organism>
<dbReference type="GO" id="GO:0016020">
    <property type="term" value="C:membrane"/>
    <property type="evidence" value="ECO:0007669"/>
    <property type="project" value="InterPro"/>
</dbReference>
<evidence type="ECO:0000256" key="2">
    <source>
        <dbReference type="ARBA" id="ARBA00022741"/>
    </source>
</evidence>
<proteinExistence type="predicted"/>
<evidence type="ECO:0008006" key="8">
    <source>
        <dbReference type="Google" id="ProtNLM"/>
    </source>
</evidence>
<dbReference type="GO" id="GO:0012505">
    <property type="term" value="C:endomembrane system"/>
    <property type="evidence" value="ECO:0007669"/>
    <property type="project" value="UniProtKB-SubCell"/>
</dbReference>
<comment type="caution">
    <text evidence="6">The sequence shown here is derived from an EMBL/GenBank/DDBJ whole genome shotgun (WGS) entry which is preliminary data.</text>
</comment>
<evidence type="ECO:0000256" key="3">
    <source>
        <dbReference type="ARBA" id="ARBA00023134"/>
    </source>
</evidence>
<gene>
    <name evidence="6" type="ORF">LARSCL_LOCUS21578</name>
</gene>
<dbReference type="EMBL" id="CAXIEN010000519">
    <property type="protein sequence ID" value="CAL1299797.1"/>
    <property type="molecule type" value="Genomic_DNA"/>
</dbReference>
<sequence>MAAQPNILLVGRRSRNWNLGEEIKSRLPPIHFSAPLGIIGARETGRKTLASRFSAMDADVLPRENAKTFFNSFHVRMARPYDSHRPVTLHLKAFICPPPESAGISIFQVDEQDHFCCFVFLFDVARRETFSTAKRFMNQHSNVKTKFLVGNKCDLRLSVPQNRTVSREEINEEALRWRIPYYECSARTKENVQSLLEAIQGCALQEKYKMSL</sequence>
<comment type="subcellular location">
    <subcellularLocation>
        <location evidence="5">Endomembrane system</location>
        <topology evidence="5">Lipid-anchor</topology>
        <orientation evidence="5">Cytoplasmic side</orientation>
    </subcellularLocation>
</comment>
<dbReference type="Gene3D" id="3.40.50.300">
    <property type="entry name" value="P-loop containing nucleotide triphosphate hydrolases"/>
    <property type="match status" value="1"/>
</dbReference>
<dbReference type="GO" id="GO:0007165">
    <property type="term" value="P:signal transduction"/>
    <property type="evidence" value="ECO:0007669"/>
    <property type="project" value="InterPro"/>
</dbReference>
<dbReference type="SMART" id="SM00173">
    <property type="entry name" value="RAS"/>
    <property type="match status" value="1"/>
</dbReference>
<dbReference type="Pfam" id="PF00071">
    <property type="entry name" value="Ras"/>
    <property type="match status" value="1"/>
</dbReference>
<dbReference type="InterPro" id="IPR027417">
    <property type="entry name" value="P-loop_NTPase"/>
</dbReference>
<evidence type="ECO:0000256" key="4">
    <source>
        <dbReference type="ARBA" id="ARBA00023288"/>
    </source>
</evidence>
<dbReference type="SUPFAM" id="SSF52540">
    <property type="entry name" value="P-loop containing nucleoside triphosphate hydrolases"/>
    <property type="match status" value="1"/>
</dbReference>
<evidence type="ECO:0000313" key="7">
    <source>
        <dbReference type="Proteomes" id="UP001497382"/>
    </source>
</evidence>
<dbReference type="Proteomes" id="UP001497382">
    <property type="component" value="Unassembled WGS sequence"/>
</dbReference>
<dbReference type="PANTHER" id="PTHR24070">
    <property type="entry name" value="RAS, DI-RAS, AND RHEB FAMILY MEMBERS OF SMALL GTPASE SUPERFAMILY"/>
    <property type="match status" value="1"/>
</dbReference>
<evidence type="ECO:0000256" key="1">
    <source>
        <dbReference type="ARBA" id="ARBA00022481"/>
    </source>
</evidence>